<feature type="non-terminal residue" evidence="2">
    <location>
        <position position="1"/>
    </location>
</feature>
<comment type="caution">
    <text evidence="2">The sequence shown here is derived from an EMBL/GenBank/DDBJ whole genome shotgun (WGS) entry which is preliminary data.</text>
</comment>
<sequence>AETLMNDKSRGPRHNSLTIQSHDYITLNLSKYCNLSLWVKEMDPNRHLEVQSFYVAAKEPIYKKETKEYLQQMRLLLSKRELAEEANYEFRDSGSGKIPLEESFNHCLRTIVPLIVNEQKFMADFFHLAKKDSKSSFYESEVFLKDLDDNEKHSMNGADQLEIRQIVNSGYEKIVKTMFDCLEAISKDEESPVDDREQLNAHIMTLGNISYILRFEVILRN</sequence>
<proteinExistence type="predicted"/>
<dbReference type="Proteomes" id="UP000789396">
    <property type="component" value="Unassembled WGS sequence"/>
</dbReference>
<evidence type="ECO:0000313" key="3">
    <source>
        <dbReference type="Proteomes" id="UP000789396"/>
    </source>
</evidence>
<dbReference type="OrthoDB" id="27109at2759"/>
<dbReference type="InterPro" id="IPR048628">
    <property type="entry name" value="Sec3_C"/>
</dbReference>
<dbReference type="GO" id="GO:0006893">
    <property type="term" value="P:Golgi to plasma membrane transport"/>
    <property type="evidence" value="ECO:0007669"/>
    <property type="project" value="TreeGrafter"/>
</dbReference>
<accession>A0A9N9B380</accession>
<dbReference type="GO" id="GO:0005546">
    <property type="term" value="F:phosphatidylinositol-4,5-bisphosphate binding"/>
    <property type="evidence" value="ECO:0007669"/>
    <property type="project" value="TreeGrafter"/>
</dbReference>
<gene>
    <name evidence="2" type="ORF">RFULGI_LOCUS4604</name>
</gene>
<dbReference type="EMBL" id="CAJVPZ010004669">
    <property type="protein sequence ID" value="CAG8549886.1"/>
    <property type="molecule type" value="Genomic_DNA"/>
</dbReference>
<evidence type="ECO:0000313" key="2">
    <source>
        <dbReference type="EMBL" id="CAG8549886.1"/>
    </source>
</evidence>
<reference evidence="2" key="1">
    <citation type="submission" date="2021-06" db="EMBL/GenBank/DDBJ databases">
        <authorList>
            <person name="Kallberg Y."/>
            <person name="Tangrot J."/>
            <person name="Rosling A."/>
        </authorList>
    </citation>
    <scope>NUCLEOTIDE SEQUENCE</scope>
    <source>
        <strain evidence="2">IN212</strain>
    </source>
</reference>
<dbReference type="GO" id="GO:0000145">
    <property type="term" value="C:exocyst"/>
    <property type="evidence" value="ECO:0007669"/>
    <property type="project" value="TreeGrafter"/>
</dbReference>
<dbReference type="GO" id="GO:0005886">
    <property type="term" value="C:plasma membrane"/>
    <property type="evidence" value="ECO:0007669"/>
    <property type="project" value="TreeGrafter"/>
</dbReference>
<dbReference type="GO" id="GO:0006887">
    <property type="term" value="P:exocytosis"/>
    <property type="evidence" value="ECO:0007669"/>
    <property type="project" value="TreeGrafter"/>
</dbReference>
<dbReference type="AlphaFoldDB" id="A0A9N9B380"/>
<dbReference type="PANTHER" id="PTHR16092:SF14">
    <property type="entry name" value="EXOCYST COMPLEX COMPONENT 1 ISOFORM X1"/>
    <property type="match status" value="1"/>
</dbReference>
<dbReference type="PANTHER" id="PTHR16092">
    <property type="entry name" value="SEC3/SYNTAXIN-RELATED"/>
    <property type="match status" value="1"/>
</dbReference>
<organism evidence="2 3">
    <name type="scientific">Racocetra fulgida</name>
    <dbReference type="NCBI Taxonomy" id="60492"/>
    <lineage>
        <taxon>Eukaryota</taxon>
        <taxon>Fungi</taxon>
        <taxon>Fungi incertae sedis</taxon>
        <taxon>Mucoromycota</taxon>
        <taxon>Glomeromycotina</taxon>
        <taxon>Glomeromycetes</taxon>
        <taxon>Diversisporales</taxon>
        <taxon>Gigasporaceae</taxon>
        <taxon>Racocetra</taxon>
    </lineage>
</organism>
<dbReference type="Pfam" id="PF20654">
    <property type="entry name" value="Sec3_C-term"/>
    <property type="match status" value="1"/>
</dbReference>
<keyword evidence="3" id="KW-1185">Reference proteome</keyword>
<evidence type="ECO:0000259" key="1">
    <source>
        <dbReference type="Pfam" id="PF20654"/>
    </source>
</evidence>
<name>A0A9N9B380_9GLOM</name>
<feature type="domain" description="Exocyst complex component Sec3 C-terminal" evidence="1">
    <location>
        <begin position="143"/>
        <end position="214"/>
    </location>
</feature>
<protein>
    <submittedName>
        <fullName evidence="2">17666_t:CDS:1</fullName>
    </submittedName>
</protein>